<dbReference type="GO" id="GO:0046982">
    <property type="term" value="F:protein heterodimerization activity"/>
    <property type="evidence" value="ECO:0007669"/>
    <property type="project" value="InterPro"/>
</dbReference>
<dbReference type="InterPro" id="IPR009072">
    <property type="entry name" value="Histone-fold"/>
</dbReference>
<dbReference type="PANTHER" id="PTHR47828">
    <property type="entry name" value="ARCHAEAL HISTONE A"/>
    <property type="match status" value="1"/>
</dbReference>
<evidence type="ECO:0000259" key="7">
    <source>
        <dbReference type="Pfam" id="PF00808"/>
    </source>
</evidence>
<dbReference type="PANTHER" id="PTHR47828:SF1">
    <property type="entry name" value="ARCHAEAL HISTONE A"/>
    <property type="match status" value="1"/>
</dbReference>
<gene>
    <name evidence="8" type="ORF">AAA799N04_00814</name>
</gene>
<dbReference type="InterPro" id="IPR050947">
    <property type="entry name" value="Archaeal_histone_HMF"/>
</dbReference>
<evidence type="ECO:0000256" key="3">
    <source>
        <dbReference type="ARBA" id="ARBA00008264"/>
    </source>
</evidence>
<evidence type="ECO:0000256" key="2">
    <source>
        <dbReference type="ARBA" id="ARBA00004496"/>
    </source>
</evidence>
<dbReference type="GO" id="GO:0003677">
    <property type="term" value="F:DNA binding"/>
    <property type="evidence" value="ECO:0007669"/>
    <property type="project" value="UniProtKB-KW"/>
</dbReference>
<evidence type="ECO:0000313" key="8">
    <source>
        <dbReference type="EMBL" id="KEQ56781.1"/>
    </source>
</evidence>
<evidence type="ECO:0000256" key="1">
    <source>
        <dbReference type="ARBA" id="ARBA00004286"/>
    </source>
</evidence>
<dbReference type="InterPro" id="IPR050004">
    <property type="entry name" value="HmfB-like"/>
</dbReference>
<dbReference type="Gene3D" id="1.10.20.10">
    <property type="entry name" value="Histone, subunit A"/>
    <property type="match status" value="1"/>
</dbReference>
<comment type="similarity">
    <text evidence="3">Belongs to the archaeal histone HMF family.</text>
</comment>
<accession>A0A081RNK8</accession>
<dbReference type="GO" id="GO:0005737">
    <property type="term" value="C:cytoplasm"/>
    <property type="evidence" value="ECO:0007669"/>
    <property type="project" value="UniProtKB-SubCell"/>
</dbReference>
<keyword evidence="4" id="KW-0158">Chromosome</keyword>
<sequence>MKTRFMKSSELGLSAMYRILKKAGAERVSDESADELRRVIEEVANGIAKSAVDMASHAGRKTVKGEDVKLASKPFNKF</sequence>
<dbReference type="SUPFAM" id="SSF47113">
    <property type="entry name" value="Histone-fold"/>
    <property type="match status" value="1"/>
</dbReference>
<evidence type="ECO:0000256" key="6">
    <source>
        <dbReference type="ARBA" id="ARBA00023125"/>
    </source>
</evidence>
<keyword evidence="5" id="KW-0963">Cytoplasm</keyword>
<evidence type="ECO:0000313" key="9">
    <source>
        <dbReference type="Proteomes" id="UP000028059"/>
    </source>
</evidence>
<organism evidence="8 9">
    <name type="scientific">Marine Group I thaumarchaeote SCGC AAA799-N04</name>
    <dbReference type="NCBI Taxonomy" id="1502293"/>
    <lineage>
        <taxon>Archaea</taxon>
        <taxon>Nitrososphaerota</taxon>
        <taxon>Marine Group I</taxon>
    </lineage>
</organism>
<keyword evidence="9" id="KW-1185">Reference proteome</keyword>
<evidence type="ECO:0000256" key="5">
    <source>
        <dbReference type="ARBA" id="ARBA00022490"/>
    </source>
</evidence>
<protein>
    <submittedName>
        <fullName evidence="8">Putative archaeal histone 1 protein</fullName>
    </submittedName>
</protein>
<dbReference type="CDD" id="cd22909">
    <property type="entry name" value="HFD_archaea_histone-like"/>
    <property type="match status" value="1"/>
</dbReference>
<dbReference type="AlphaFoldDB" id="A0A081RNK8"/>
<dbReference type="Pfam" id="PF00808">
    <property type="entry name" value="CBFD_NFYB_HMF"/>
    <property type="match status" value="1"/>
</dbReference>
<keyword evidence="6" id="KW-0238">DNA-binding</keyword>
<feature type="domain" description="Transcription factor CBF/NF-Y/archaeal histone" evidence="7">
    <location>
        <begin position="13"/>
        <end position="71"/>
    </location>
</feature>
<name>A0A081RNK8_9ARCH</name>
<comment type="subcellular location">
    <subcellularLocation>
        <location evidence="1">Chromosome</location>
    </subcellularLocation>
    <subcellularLocation>
        <location evidence="2">Cytoplasm</location>
    </subcellularLocation>
</comment>
<dbReference type="InterPro" id="IPR003958">
    <property type="entry name" value="CBFA_NFYB_domain"/>
</dbReference>
<dbReference type="PATRIC" id="fig|1502293.3.peg.751"/>
<dbReference type="EMBL" id="JOKN01000010">
    <property type="protein sequence ID" value="KEQ56781.1"/>
    <property type="molecule type" value="Genomic_DNA"/>
</dbReference>
<comment type="caution">
    <text evidence="8">The sequence shown here is derived from an EMBL/GenBank/DDBJ whole genome shotgun (WGS) entry which is preliminary data.</text>
</comment>
<evidence type="ECO:0000256" key="4">
    <source>
        <dbReference type="ARBA" id="ARBA00022454"/>
    </source>
</evidence>
<dbReference type="Proteomes" id="UP000028059">
    <property type="component" value="Unassembled WGS sequence"/>
</dbReference>
<dbReference type="GO" id="GO:0005694">
    <property type="term" value="C:chromosome"/>
    <property type="evidence" value="ECO:0007669"/>
    <property type="project" value="UniProtKB-SubCell"/>
</dbReference>
<reference evidence="8 9" key="1">
    <citation type="submission" date="2014-06" db="EMBL/GenBank/DDBJ databases">
        <authorList>
            <person name="Ngugi D.K."/>
            <person name="Blom J."/>
            <person name="Alam I."/>
            <person name="Rashid M."/>
            <person name="Ba Alawi W."/>
            <person name="Zhang G."/>
            <person name="Hikmawan T."/>
            <person name="Guan Y."/>
            <person name="Antunes A."/>
            <person name="Siam R."/>
            <person name="ElDorry H."/>
            <person name="Bajic V."/>
            <person name="Stingl U."/>
        </authorList>
    </citation>
    <scope>NUCLEOTIDE SEQUENCE [LARGE SCALE GENOMIC DNA]</scope>
    <source>
        <strain evidence="8">SCGC AAA799-N04</strain>
    </source>
</reference>
<proteinExistence type="inferred from homology"/>
<dbReference type="NCBIfam" id="NF043032">
    <property type="entry name" value="archaea_histone"/>
    <property type="match status" value="1"/>
</dbReference>